<proteinExistence type="predicted"/>
<organism evidence="2 3">
    <name type="scientific">Daphnia pulex</name>
    <name type="common">Water flea</name>
    <dbReference type="NCBI Taxonomy" id="6669"/>
    <lineage>
        <taxon>Eukaryota</taxon>
        <taxon>Metazoa</taxon>
        <taxon>Ecdysozoa</taxon>
        <taxon>Arthropoda</taxon>
        <taxon>Crustacea</taxon>
        <taxon>Branchiopoda</taxon>
        <taxon>Diplostraca</taxon>
        <taxon>Cladocera</taxon>
        <taxon>Anomopoda</taxon>
        <taxon>Daphniidae</taxon>
        <taxon>Daphnia</taxon>
    </lineage>
</organism>
<feature type="compositionally biased region" description="Polar residues" evidence="1">
    <location>
        <begin position="184"/>
        <end position="194"/>
    </location>
</feature>
<dbReference type="EMBL" id="GL732600">
    <property type="protein sequence ID" value="EFX72421.1"/>
    <property type="molecule type" value="Genomic_DNA"/>
</dbReference>
<evidence type="ECO:0000313" key="3">
    <source>
        <dbReference type="Proteomes" id="UP000000305"/>
    </source>
</evidence>
<dbReference type="HOGENOM" id="CLU_1024019_0_0_1"/>
<dbReference type="Proteomes" id="UP000000305">
    <property type="component" value="Unassembled WGS sequence"/>
</dbReference>
<protein>
    <submittedName>
        <fullName evidence="2">Uncharacterized protein</fullName>
    </submittedName>
</protein>
<dbReference type="InParanoid" id="E9H764"/>
<feature type="region of interest" description="Disordered" evidence="1">
    <location>
        <begin position="161"/>
        <end position="194"/>
    </location>
</feature>
<reference evidence="2 3" key="1">
    <citation type="journal article" date="2011" name="Science">
        <title>The ecoresponsive genome of Daphnia pulex.</title>
        <authorList>
            <person name="Colbourne J.K."/>
            <person name="Pfrender M.E."/>
            <person name="Gilbert D."/>
            <person name="Thomas W.K."/>
            <person name="Tucker A."/>
            <person name="Oakley T.H."/>
            <person name="Tokishita S."/>
            <person name="Aerts A."/>
            <person name="Arnold G.J."/>
            <person name="Basu M.K."/>
            <person name="Bauer D.J."/>
            <person name="Caceres C.E."/>
            <person name="Carmel L."/>
            <person name="Casola C."/>
            <person name="Choi J.H."/>
            <person name="Detter J.C."/>
            <person name="Dong Q."/>
            <person name="Dusheyko S."/>
            <person name="Eads B.D."/>
            <person name="Frohlich T."/>
            <person name="Geiler-Samerotte K.A."/>
            <person name="Gerlach D."/>
            <person name="Hatcher P."/>
            <person name="Jogdeo S."/>
            <person name="Krijgsveld J."/>
            <person name="Kriventseva E.V."/>
            <person name="Kultz D."/>
            <person name="Laforsch C."/>
            <person name="Lindquist E."/>
            <person name="Lopez J."/>
            <person name="Manak J.R."/>
            <person name="Muller J."/>
            <person name="Pangilinan J."/>
            <person name="Patwardhan R.P."/>
            <person name="Pitluck S."/>
            <person name="Pritham E.J."/>
            <person name="Rechtsteiner A."/>
            <person name="Rho M."/>
            <person name="Rogozin I.B."/>
            <person name="Sakarya O."/>
            <person name="Salamov A."/>
            <person name="Schaack S."/>
            <person name="Shapiro H."/>
            <person name="Shiga Y."/>
            <person name="Skalitzky C."/>
            <person name="Smith Z."/>
            <person name="Souvorov A."/>
            <person name="Sung W."/>
            <person name="Tang Z."/>
            <person name="Tsuchiya D."/>
            <person name="Tu H."/>
            <person name="Vos H."/>
            <person name="Wang M."/>
            <person name="Wolf Y.I."/>
            <person name="Yamagata H."/>
            <person name="Yamada T."/>
            <person name="Ye Y."/>
            <person name="Shaw J.R."/>
            <person name="Andrews J."/>
            <person name="Crease T.J."/>
            <person name="Tang H."/>
            <person name="Lucas S.M."/>
            <person name="Robertson H.M."/>
            <person name="Bork P."/>
            <person name="Koonin E.V."/>
            <person name="Zdobnov E.M."/>
            <person name="Grigoriev I.V."/>
            <person name="Lynch M."/>
            <person name="Boore J.L."/>
        </authorList>
    </citation>
    <scope>NUCLEOTIDE SEQUENCE [LARGE SCALE GENOMIC DNA]</scope>
</reference>
<dbReference type="KEGG" id="dpx:DAPPUDRAFT_110786"/>
<feature type="region of interest" description="Disordered" evidence="1">
    <location>
        <begin position="113"/>
        <end position="148"/>
    </location>
</feature>
<evidence type="ECO:0000313" key="2">
    <source>
        <dbReference type="EMBL" id="EFX72421.1"/>
    </source>
</evidence>
<sequence>MHSACSKLLKSCNPCVVKSASKCGRRLFIFLRFPPLGIASRLKNPARTNFSLEEYILNWPNQQHHESSRKTNKKGRPSKAKCSRLAATIICSSDDKLWLTQKASSLAAAREINGSTKNPSSSFDEAETDAVTPEPTKKITPSFKKEKADVDIAEKERLALKAEKNKKKKADRRNKKLEHDLDNSYLNQQRPINTSQSELIASGLGTNSPKNRLINNYLGEDHSNYGSYQQQHASSRRLDEAQSSLTFLSSVSKSPINSLDTELTNAAECSKF</sequence>
<accession>E9H764</accession>
<name>E9H764_DAPPU</name>
<feature type="compositionally biased region" description="Polar residues" evidence="1">
    <location>
        <begin position="113"/>
        <end position="123"/>
    </location>
</feature>
<gene>
    <name evidence="2" type="ORF">DAPPUDRAFT_110786</name>
</gene>
<dbReference type="AlphaFoldDB" id="E9H764"/>
<evidence type="ECO:0000256" key="1">
    <source>
        <dbReference type="SAM" id="MobiDB-lite"/>
    </source>
</evidence>
<feature type="compositionally biased region" description="Basic residues" evidence="1">
    <location>
        <begin position="164"/>
        <end position="176"/>
    </location>
</feature>
<keyword evidence="3" id="KW-1185">Reference proteome</keyword>